<feature type="domain" description="Disease resistance protein winged helix" evidence="9">
    <location>
        <begin position="545"/>
        <end position="614"/>
    </location>
</feature>
<dbReference type="PANTHER" id="PTHR36766:SF40">
    <property type="entry name" value="DISEASE RESISTANCE PROTEIN RGA3"/>
    <property type="match status" value="1"/>
</dbReference>
<evidence type="ECO:0000256" key="5">
    <source>
        <dbReference type="ARBA" id="ARBA00022821"/>
    </source>
</evidence>
<comment type="similarity">
    <text evidence="1">Belongs to the disease resistance NB-LRR family.</text>
</comment>
<evidence type="ECO:0000259" key="7">
    <source>
        <dbReference type="Pfam" id="PF00931"/>
    </source>
</evidence>
<dbReference type="Pfam" id="PF25019">
    <property type="entry name" value="LRR_R13L1-DRL21"/>
    <property type="match status" value="1"/>
</dbReference>
<evidence type="ECO:0000256" key="6">
    <source>
        <dbReference type="ARBA" id="ARBA00022840"/>
    </source>
</evidence>
<dbReference type="GO" id="GO:0043531">
    <property type="term" value="F:ADP binding"/>
    <property type="evidence" value="ECO:0007669"/>
    <property type="project" value="InterPro"/>
</dbReference>
<feature type="domain" description="NB-ARC" evidence="7">
    <location>
        <begin position="293"/>
        <end position="461"/>
    </location>
</feature>
<keyword evidence="4" id="KW-0547">Nucleotide-binding</keyword>
<protein>
    <recommendedName>
        <fullName evidence="14">NB-ARC domain-containing protein</fullName>
    </recommendedName>
</protein>
<dbReference type="Gene3D" id="1.10.8.430">
    <property type="entry name" value="Helical domain of apoptotic protease-activating factors"/>
    <property type="match status" value="1"/>
</dbReference>
<dbReference type="SUPFAM" id="SSF52058">
    <property type="entry name" value="L domain-like"/>
    <property type="match status" value="1"/>
</dbReference>
<evidence type="ECO:0000256" key="3">
    <source>
        <dbReference type="ARBA" id="ARBA00022737"/>
    </source>
</evidence>
<dbReference type="Gramene" id="PNT65177">
    <property type="protein sequence ID" value="PNT65177"/>
    <property type="gene ID" value="BRADI_4g38170v3"/>
</dbReference>
<keyword evidence="13" id="KW-1185">Reference proteome</keyword>
<feature type="domain" description="Disease resistance N-terminal" evidence="8">
    <location>
        <begin position="98"/>
        <end position="164"/>
    </location>
</feature>
<reference evidence="12" key="3">
    <citation type="submission" date="2018-08" db="UniProtKB">
        <authorList>
            <consortium name="EnsemblPlants"/>
        </authorList>
    </citation>
    <scope>IDENTIFICATION</scope>
    <source>
        <strain evidence="12">cv. Bd21</strain>
    </source>
</reference>
<keyword evidence="5" id="KW-0611">Plant defense</keyword>
<evidence type="ECO:0000256" key="1">
    <source>
        <dbReference type="ARBA" id="ARBA00008894"/>
    </source>
</evidence>
<dbReference type="Pfam" id="PF23559">
    <property type="entry name" value="WHD_DRP"/>
    <property type="match status" value="1"/>
</dbReference>
<dbReference type="GO" id="GO:0005524">
    <property type="term" value="F:ATP binding"/>
    <property type="evidence" value="ECO:0007669"/>
    <property type="project" value="UniProtKB-KW"/>
</dbReference>
<evidence type="ECO:0000256" key="2">
    <source>
        <dbReference type="ARBA" id="ARBA00022614"/>
    </source>
</evidence>
<gene>
    <name evidence="12" type="primary">LOC100842989</name>
    <name evidence="11" type="ORF">BRADI_4g38170v3</name>
</gene>
<evidence type="ECO:0000259" key="9">
    <source>
        <dbReference type="Pfam" id="PF23559"/>
    </source>
</evidence>
<dbReference type="InterPro" id="IPR027417">
    <property type="entry name" value="P-loop_NTPase"/>
</dbReference>
<dbReference type="Gene3D" id="3.80.10.10">
    <property type="entry name" value="Ribonuclease Inhibitor"/>
    <property type="match status" value="2"/>
</dbReference>
<dbReference type="Gene3D" id="1.10.10.10">
    <property type="entry name" value="Winged helix-like DNA-binding domain superfamily/Winged helix DNA-binding domain"/>
    <property type="match status" value="1"/>
</dbReference>
<dbReference type="EnsemblPlants" id="PNT65177">
    <property type="protein sequence ID" value="PNT65177"/>
    <property type="gene ID" value="BRADI_4g38170v3"/>
</dbReference>
<dbReference type="RefSeq" id="XP_014757570.1">
    <property type="nucleotide sequence ID" value="XM_014902084.2"/>
</dbReference>
<feature type="domain" description="R13L1/DRL21-like LRR repeat region" evidence="10">
    <location>
        <begin position="799"/>
        <end position="908"/>
    </location>
</feature>
<dbReference type="Pfam" id="PF18052">
    <property type="entry name" value="Rx_N"/>
    <property type="match status" value="1"/>
</dbReference>
<dbReference type="GeneID" id="100842989"/>
<evidence type="ECO:0008006" key="14">
    <source>
        <dbReference type="Google" id="ProtNLM"/>
    </source>
</evidence>
<evidence type="ECO:0000313" key="13">
    <source>
        <dbReference type="Proteomes" id="UP000008810"/>
    </source>
</evidence>
<accession>A0A2K2CT37</accession>
<dbReference type="InterPro" id="IPR042197">
    <property type="entry name" value="Apaf_helical"/>
</dbReference>
<dbReference type="PRINTS" id="PR00364">
    <property type="entry name" value="DISEASERSIST"/>
</dbReference>
<evidence type="ECO:0000256" key="4">
    <source>
        <dbReference type="ARBA" id="ARBA00022741"/>
    </source>
</evidence>
<dbReference type="STRING" id="15368.A0A2K2CT37"/>
<reference evidence="11" key="2">
    <citation type="submission" date="2017-06" db="EMBL/GenBank/DDBJ databases">
        <title>WGS assembly of Brachypodium distachyon.</title>
        <authorList>
            <consortium name="The International Brachypodium Initiative"/>
            <person name="Lucas S."/>
            <person name="Harmon-Smith M."/>
            <person name="Lail K."/>
            <person name="Tice H."/>
            <person name="Grimwood J."/>
            <person name="Bruce D."/>
            <person name="Barry K."/>
            <person name="Shu S."/>
            <person name="Lindquist E."/>
            <person name="Wang M."/>
            <person name="Pitluck S."/>
            <person name="Vogel J.P."/>
            <person name="Garvin D.F."/>
            <person name="Mockler T.C."/>
            <person name="Schmutz J."/>
            <person name="Rokhsar D."/>
            <person name="Bevan M.W."/>
        </authorList>
    </citation>
    <scope>NUCLEOTIDE SEQUENCE</scope>
    <source>
        <strain evidence="11">Bd21</strain>
    </source>
</reference>
<evidence type="ECO:0000259" key="10">
    <source>
        <dbReference type="Pfam" id="PF25019"/>
    </source>
</evidence>
<dbReference type="PANTHER" id="PTHR36766">
    <property type="entry name" value="PLANT BROAD-SPECTRUM MILDEW RESISTANCE PROTEIN RPW8"/>
    <property type="match status" value="1"/>
</dbReference>
<dbReference type="InterPro" id="IPR002182">
    <property type="entry name" value="NB-ARC"/>
</dbReference>
<sequence>MPVSPAASAAVMASTDPLPSLSPSSCEGMRFVRHGVCAFRNRGRPALCPACARPARRNAGPGISSRAIFTEELERTTAMDTVQWIMSVGTSFLEAIQLSNDLSHLRTSLPRARVLIDRAEWGRFKDKELEKLLLELKNTTYDSEDLLRKFDDQVLRQKMEDTNRSRAGQFISSSLNIAKGLISGSKTRVKEAQSKLDKVVAEIERMLDLMGFNVEPVQLGKQLMPETSSMITEPMVFGRDEERDKVIALLGVPPTNYRSATRTHTFIEGLTAKRMKGENSGAKLVIDDDKPCMEDPTVLPIVGIGGVGKTTLAQLVYNDSRVTTHFDVRIWVCVSDLFDKRRITKEIIQVLNQKRKETILSITTEEFYSPPSLDNLQMKLMEELMDQKFLLVLDDVWPNANQEWRGFSAPLRYGRKGSMILVTTRSLKVAEYVTTIEPVKLEGLPTDIFLEFFKKCAFGRESPESYPQLQDIGRSIVSSLCGSPLAAKTLGRLLNDNLTEQHWRGIQNNELWELSYERNDILPALQLSYLYLPQELKRCFRLCSIYPKDYSFRRDEIVDIWVSQGFVAQEGSICLEDTGNRYLDDLRSRFLFQDDPKFPGLGRYVMHDLICEMAQPVSVGECFLMQNFSYQNQRTTSHTVRHMSIESDSEAQSRLTNVTTLHHLNKLHSLRLGTRFVIEISWFSQLSNILFLSLKGCSLEKLPEGICVLNHLRCLDISESSIQEVPNKIECLCSLQVLDASCSSLRTIPEGITKLVNLRCLSLPMEASMKLSKISGLGNLSSLRNLSYFKVGTVTGRRIGELKDMSLLGGTLHIMSLVNVQSREEAAEARLVDKQYLKVLILQWRGHISLHLKSDENYVLEGLHPPSGIECLMVRGFGGHASPSWLKPENLPTLKILEFFQCCSLGCLSVEASITSADGTAAGSTGDDRLRRAVSRSSNGIARLPLIRLTSLRLVRCGSLTNVDQLLSPGYLPSLRSIELVHCESLASLPVHNFVGFVCLQDLKIHHCWKLECPREMVLPHSTQRLSIYNCGGLDRSFPGCLKNTTSLTLLDLECCPNMESIQLSSISTNNKLKYLVIRDCPELSSIGAMHALSSIYYVEISDCPKLTQVQQPFLNGSKPEDDELLEFIYS</sequence>
<dbReference type="InterPro" id="IPR056789">
    <property type="entry name" value="LRR_R13L1-DRL21"/>
</dbReference>
<keyword evidence="2" id="KW-0433">Leucine-rich repeat</keyword>
<dbReference type="InterPro" id="IPR058922">
    <property type="entry name" value="WHD_DRP"/>
</dbReference>
<keyword evidence="6" id="KW-0067">ATP-binding</keyword>
<proteinExistence type="inferred from homology"/>
<reference evidence="11 12" key="1">
    <citation type="journal article" date="2010" name="Nature">
        <title>Genome sequencing and analysis of the model grass Brachypodium distachyon.</title>
        <authorList>
            <consortium name="International Brachypodium Initiative"/>
        </authorList>
    </citation>
    <scope>NUCLEOTIDE SEQUENCE [LARGE SCALE GENOMIC DNA]</scope>
    <source>
        <strain evidence="11 12">Bd21</strain>
    </source>
</reference>
<dbReference type="EMBL" id="CM000883">
    <property type="protein sequence ID" value="PNT65177.1"/>
    <property type="molecule type" value="Genomic_DNA"/>
</dbReference>
<name>A0A2K2CT37_BRADI</name>
<evidence type="ECO:0000259" key="8">
    <source>
        <dbReference type="Pfam" id="PF18052"/>
    </source>
</evidence>
<dbReference type="SUPFAM" id="SSF52540">
    <property type="entry name" value="P-loop containing nucleoside triphosphate hydrolases"/>
    <property type="match status" value="1"/>
</dbReference>
<dbReference type="GO" id="GO:0098542">
    <property type="term" value="P:defense response to other organism"/>
    <property type="evidence" value="ECO:0000318"/>
    <property type="project" value="GO_Central"/>
</dbReference>
<dbReference type="InterPro" id="IPR032675">
    <property type="entry name" value="LRR_dom_sf"/>
</dbReference>
<evidence type="ECO:0000313" key="12">
    <source>
        <dbReference type="EnsemblPlants" id="PNT65177"/>
    </source>
</evidence>
<dbReference type="Pfam" id="PF00931">
    <property type="entry name" value="NB-ARC"/>
    <property type="match status" value="1"/>
</dbReference>
<dbReference type="OrthoDB" id="771937at2759"/>
<dbReference type="InterPro" id="IPR041118">
    <property type="entry name" value="Rx_N"/>
</dbReference>
<dbReference type="ExpressionAtlas" id="A0A2K2CT37">
    <property type="expression patterns" value="baseline"/>
</dbReference>
<dbReference type="Gene3D" id="3.40.50.300">
    <property type="entry name" value="P-loop containing nucleotide triphosphate hydrolases"/>
    <property type="match status" value="1"/>
</dbReference>
<evidence type="ECO:0000313" key="11">
    <source>
        <dbReference type="EMBL" id="PNT65177.1"/>
    </source>
</evidence>
<dbReference type="AlphaFoldDB" id="A0A2K2CT37"/>
<organism evidence="11">
    <name type="scientific">Brachypodium distachyon</name>
    <name type="common">Purple false brome</name>
    <name type="synonym">Trachynia distachya</name>
    <dbReference type="NCBI Taxonomy" id="15368"/>
    <lineage>
        <taxon>Eukaryota</taxon>
        <taxon>Viridiplantae</taxon>
        <taxon>Streptophyta</taxon>
        <taxon>Embryophyta</taxon>
        <taxon>Tracheophyta</taxon>
        <taxon>Spermatophyta</taxon>
        <taxon>Magnoliopsida</taxon>
        <taxon>Liliopsida</taxon>
        <taxon>Poales</taxon>
        <taxon>Poaceae</taxon>
        <taxon>BOP clade</taxon>
        <taxon>Pooideae</taxon>
        <taxon>Stipodae</taxon>
        <taxon>Brachypodieae</taxon>
        <taxon>Brachypodium</taxon>
    </lineage>
</organism>
<keyword evidence="3" id="KW-0677">Repeat</keyword>
<dbReference type="InterPro" id="IPR036388">
    <property type="entry name" value="WH-like_DNA-bd_sf"/>
</dbReference>
<dbReference type="Proteomes" id="UP000008810">
    <property type="component" value="Chromosome 4"/>
</dbReference>